<dbReference type="EMBL" id="NOIF01000182">
    <property type="protein sequence ID" value="OZS42144.1"/>
    <property type="molecule type" value="Genomic_DNA"/>
</dbReference>
<accession>A0ABX4FTF1</accession>
<dbReference type="Proteomes" id="UP000215999">
    <property type="component" value="Unassembled WGS sequence"/>
</dbReference>
<keyword evidence="2" id="KW-1185">Reference proteome</keyword>
<protein>
    <submittedName>
        <fullName evidence="1">Uncharacterized protein</fullName>
    </submittedName>
</protein>
<sequence>MIPSGAVYIVSGITNMRKSIDGQSLIVADVLEMDPLSSACSYFAIVAEIKSNPSLGYQRILALLSSTRKRLL</sequence>
<proteinExistence type="predicted"/>
<name>A0ABX4FTF1_9GAMM</name>
<evidence type="ECO:0000313" key="1">
    <source>
        <dbReference type="EMBL" id="OZS42144.1"/>
    </source>
</evidence>
<gene>
    <name evidence="1" type="ORF">ASV53_20030</name>
</gene>
<comment type="caution">
    <text evidence="1">The sequence shown here is derived from an EMBL/GenBank/DDBJ whole genome shotgun (WGS) entry which is preliminary data.</text>
</comment>
<reference evidence="1 2" key="1">
    <citation type="journal article" date="2016" name="Antonie Van Leeuwenhoek">
        <title>Photobacterium sanguinicancri sp. nov. isolated from marine animals.</title>
        <authorList>
            <person name="Gomez-Gil B."/>
            <person name="Roque A."/>
            <person name="Rotllant G."/>
            <person name="Romalde J.L."/>
            <person name="Doce A."/>
            <person name="Eggermont M."/>
            <person name="Defoirdt T."/>
        </authorList>
    </citation>
    <scope>NUCLEOTIDE SEQUENCE [LARGE SCALE GENOMIC DNA]</scope>
    <source>
        <strain evidence="1 2">CAIM 1827</strain>
    </source>
</reference>
<organism evidence="1 2">
    <name type="scientific">Photobacterium sanguinicancri</name>
    <dbReference type="NCBI Taxonomy" id="875932"/>
    <lineage>
        <taxon>Bacteria</taxon>
        <taxon>Pseudomonadati</taxon>
        <taxon>Pseudomonadota</taxon>
        <taxon>Gammaproteobacteria</taxon>
        <taxon>Vibrionales</taxon>
        <taxon>Vibrionaceae</taxon>
        <taxon>Photobacterium</taxon>
    </lineage>
</organism>
<evidence type="ECO:0000313" key="2">
    <source>
        <dbReference type="Proteomes" id="UP000215999"/>
    </source>
</evidence>